<dbReference type="EMBL" id="PENI01000023">
    <property type="protein sequence ID" value="RMB82323.1"/>
    <property type="molecule type" value="Genomic_DNA"/>
</dbReference>
<dbReference type="InterPro" id="IPR051814">
    <property type="entry name" value="NAD(P)H-dep_FMN_reductase"/>
</dbReference>
<feature type="domain" description="NADPH-dependent FMN reductase-like" evidence="4">
    <location>
        <begin position="9"/>
        <end position="159"/>
    </location>
</feature>
<evidence type="ECO:0000313" key="6">
    <source>
        <dbReference type="Proteomes" id="UP000270471"/>
    </source>
</evidence>
<keyword evidence="2" id="KW-0288">FMN</keyword>
<dbReference type="Pfam" id="PF03358">
    <property type="entry name" value="FMN_red"/>
    <property type="match status" value="1"/>
</dbReference>
<evidence type="ECO:0000256" key="2">
    <source>
        <dbReference type="ARBA" id="ARBA00022643"/>
    </source>
</evidence>
<comment type="caution">
    <text evidence="5">The sequence shown here is derived from an EMBL/GenBank/DDBJ whole genome shotgun (WGS) entry which is preliminary data.</text>
</comment>
<dbReference type="InterPro" id="IPR005025">
    <property type="entry name" value="FMN_Rdtase-like_dom"/>
</dbReference>
<dbReference type="Gene3D" id="3.40.50.360">
    <property type="match status" value="1"/>
</dbReference>
<name>A0A3M0I6C6_9ACTN</name>
<dbReference type="AlphaFoldDB" id="A0A3M0I6C6"/>
<evidence type="ECO:0000256" key="1">
    <source>
        <dbReference type="ARBA" id="ARBA00022630"/>
    </source>
</evidence>
<protein>
    <submittedName>
        <fullName evidence="5">NADH-dependent FMN reductase</fullName>
    </submittedName>
</protein>
<dbReference type="OrthoDB" id="1643408at2"/>
<dbReference type="PANTHER" id="PTHR43408">
    <property type="entry name" value="FMN REDUCTASE (NADPH)"/>
    <property type="match status" value="1"/>
</dbReference>
<dbReference type="NCBIfam" id="TIGR04037">
    <property type="entry name" value="LLM_duo_CE1759"/>
    <property type="match status" value="1"/>
</dbReference>
<dbReference type="SUPFAM" id="SSF52218">
    <property type="entry name" value="Flavoproteins"/>
    <property type="match status" value="1"/>
</dbReference>
<sequence length="227" mass="23690">MSLGEAPFRLVAISAGTSDPSTTRMLADRAAQAVVARLRESGRNTSAQVIELAPSATEIAQSLVSGYPAEAVQNAIEQLTVADALIVSTPVYKAGISGLFKSFADLLDNDLLIAKPVLLAATAGSARHAMVVDDQLRPLFAFLRALPAPTSLFAAPEDWGSPDLGKRIDRAAAELAALIVSGIGRDIADGGWGGYQHAFGGNATRAERTTADVDFDTDLMRLARGGN</sequence>
<proteinExistence type="predicted"/>
<keyword evidence="6" id="KW-1185">Reference proteome</keyword>
<dbReference type="RefSeq" id="WP_121892842.1">
    <property type="nucleotide sequence ID" value="NZ_PENI01000023.1"/>
</dbReference>
<dbReference type="GO" id="GO:0016491">
    <property type="term" value="F:oxidoreductase activity"/>
    <property type="evidence" value="ECO:0007669"/>
    <property type="project" value="UniProtKB-KW"/>
</dbReference>
<dbReference type="InterPro" id="IPR023932">
    <property type="entry name" value="CE1759_FMN_reduct"/>
</dbReference>
<evidence type="ECO:0000259" key="4">
    <source>
        <dbReference type="Pfam" id="PF03358"/>
    </source>
</evidence>
<reference evidence="5 6" key="1">
    <citation type="submission" date="2017-11" db="EMBL/GenBank/DDBJ databases">
        <title>Draft genome of actinobacteria isolated from guarana (Paullinia cupana (Mart.) Ducke.</title>
        <authorList>
            <person name="Siqueira K.A."/>
            <person name="Liotti R.G."/>
            <person name="Mendes T.A.O."/>
            <person name="Soares M.A."/>
        </authorList>
    </citation>
    <scope>NUCLEOTIDE SEQUENCE [LARGE SCALE GENOMIC DNA]</scope>
    <source>
        <strain evidence="5 6">193</strain>
    </source>
</reference>
<gene>
    <name evidence="5" type="ORF">CTZ28_29745</name>
</gene>
<organism evidence="5 6">
    <name type="scientific">Streptomyces shenzhenensis</name>
    <dbReference type="NCBI Taxonomy" id="943815"/>
    <lineage>
        <taxon>Bacteria</taxon>
        <taxon>Bacillati</taxon>
        <taxon>Actinomycetota</taxon>
        <taxon>Actinomycetes</taxon>
        <taxon>Kitasatosporales</taxon>
        <taxon>Streptomycetaceae</taxon>
        <taxon>Streptomyces</taxon>
    </lineage>
</organism>
<evidence type="ECO:0000256" key="3">
    <source>
        <dbReference type="ARBA" id="ARBA00023002"/>
    </source>
</evidence>
<keyword evidence="1" id="KW-0285">Flavoprotein</keyword>
<dbReference type="PANTHER" id="PTHR43408:SF2">
    <property type="entry name" value="FMN REDUCTASE (NADPH)"/>
    <property type="match status" value="1"/>
</dbReference>
<keyword evidence="3" id="KW-0560">Oxidoreductase</keyword>
<dbReference type="Proteomes" id="UP000270471">
    <property type="component" value="Unassembled WGS sequence"/>
</dbReference>
<accession>A0A3M0I6C6</accession>
<dbReference type="InterPro" id="IPR029039">
    <property type="entry name" value="Flavoprotein-like_sf"/>
</dbReference>
<evidence type="ECO:0000313" key="5">
    <source>
        <dbReference type="EMBL" id="RMB82323.1"/>
    </source>
</evidence>